<accession>A0A914R590</accession>
<evidence type="ECO:0000313" key="2">
    <source>
        <dbReference type="WBParaSite" id="PEQ_0000178901-mRNA-1"/>
    </source>
</evidence>
<keyword evidence="1" id="KW-1185">Reference proteome</keyword>
<dbReference type="WBParaSite" id="PEQ_0000178901-mRNA-1">
    <property type="protein sequence ID" value="PEQ_0000178901-mRNA-1"/>
    <property type="gene ID" value="PEQ_0000178901"/>
</dbReference>
<protein>
    <submittedName>
        <fullName evidence="2">Uncharacterized protein</fullName>
    </submittedName>
</protein>
<evidence type="ECO:0000313" key="1">
    <source>
        <dbReference type="Proteomes" id="UP000887564"/>
    </source>
</evidence>
<proteinExistence type="predicted"/>
<dbReference type="AlphaFoldDB" id="A0A914R590"/>
<reference evidence="2" key="1">
    <citation type="submission" date="2022-11" db="UniProtKB">
        <authorList>
            <consortium name="WormBaseParasite"/>
        </authorList>
    </citation>
    <scope>IDENTIFICATION</scope>
</reference>
<sequence length="47" mass="5714">MNWMLMYMHMITRDSEQVRVMHPRKISTMILKQSMSISLPLEDVKFE</sequence>
<dbReference type="Proteomes" id="UP000887564">
    <property type="component" value="Unplaced"/>
</dbReference>
<organism evidence="1 2">
    <name type="scientific">Parascaris equorum</name>
    <name type="common">Equine roundworm</name>
    <dbReference type="NCBI Taxonomy" id="6256"/>
    <lineage>
        <taxon>Eukaryota</taxon>
        <taxon>Metazoa</taxon>
        <taxon>Ecdysozoa</taxon>
        <taxon>Nematoda</taxon>
        <taxon>Chromadorea</taxon>
        <taxon>Rhabditida</taxon>
        <taxon>Spirurina</taxon>
        <taxon>Ascaridomorpha</taxon>
        <taxon>Ascaridoidea</taxon>
        <taxon>Ascarididae</taxon>
        <taxon>Parascaris</taxon>
    </lineage>
</organism>
<name>A0A914R590_PAREQ</name>